<reference evidence="1 2" key="1">
    <citation type="journal article" date="2016" name="Nat. Commun.">
        <title>Thousands of microbial genomes shed light on interconnected biogeochemical processes in an aquifer system.</title>
        <authorList>
            <person name="Anantharaman K."/>
            <person name="Brown C.T."/>
            <person name="Hug L.A."/>
            <person name="Sharon I."/>
            <person name="Castelle C.J."/>
            <person name="Probst A.J."/>
            <person name="Thomas B.C."/>
            <person name="Singh A."/>
            <person name="Wilkins M.J."/>
            <person name="Karaoz U."/>
            <person name="Brodie E.L."/>
            <person name="Williams K.H."/>
            <person name="Hubbard S.S."/>
            <person name="Banfield J.F."/>
        </authorList>
    </citation>
    <scope>NUCLEOTIDE SEQUENCE [LARGE SCALE GENOMIC DNA]</scope>
</reference>
<dbReference type="InterPro" id="IPR059226">
    <property type="entry name" value="Choice_anch_Q_dom"/>
</dbReference>
<dbReference type="InterPro" id="IPR012334">
    <property type="entry name" value="Pectin_lyas_fold"/>
</dbReference>
<dbReference type="STRING" id="1797994.A2227_03765"/>
<dbReference type="InterPro" id="IPR006626">
    <property type="entry name" value="PbH1"/>
</dbReference>
<organism evidence="1 2">
    <name type="scientific">Candidatus Falkowbacteria bacterium RIFOXYA2_FULL_47_19</name>
    <dbReference type="NCBI Taxonomy" id="1797994"/>
    <lineage>
        <taxon>Bacteria</taxon>
        <taxon>Candidatus Falkowiibacteriota</taxon>
    </lineage>
</organism>
<proteinExistence type="predicted"/>
<dbReference type="InterPro" id="IPR011050">
    <property type="entry name" value="Pectin_lyase_fold/virulence"/>
</dbReference>
<dbReference type="NCBIfam" id="NF041518">
    <property type="entry name" value="choice_anch_Q"/>
    <property type="match status" value="1"/>
</dbReference>
<dbReference type="SUPFAM" id="SSF51126">
    <property type="entry name" value="Pectin lyase-like"/>
    <property type="match status" value="3"/>
</dbReference>
<dbReference type="Gene3D" id="2.160.20.10">
    <property type="entry name" value="Single-stranded right-handed beta-helix, Pectin lyase-like"/>
    <property type="match status" value="2"/>
</dbReference>
<evidence type="ECO:0000313" key="1">
    <source>
        <dbReference type="EMBL" id="OGF27667.1"/>
    </source>
</evidence>
<gene>
    <name evidence="1" type="ORF">A2227_03765</name>
</gene>
<protein>
    <recommendedName>
        <fullName evidence="3">Right handed beta helix domain-containing protein</fullName>
    </recommendedName>
</protein>
<evidence type="ECO:0000313" key="2">
    <source>
        <dbReference type="Proteomes" id="UP000178367"/>
    </source>
</evidence>
<dbReference type="Proteomes" id="UP000178367">
    <property type="component" value="Unassembled WGS sequence"/>
</dbReference>
<sequence length="2097" mass="224952">MRKYSFKFPISNFQFLISLLLSIGIFLLFPSPSKATTEFISIIDPDNAVGTDYTSLAAWEAAVQSDLAATTTQVFSGTRTGGIADNTAVYLCRSGVYQTGNTATLVHAASSSQILLRSIAGGTAKQANDVWYTNTTCNSASYFTLSGAQAAGDSAIAVATCRSTGGTDDTTAVEILGWTTATTTYIKIWTDPTDTYGRHKGKWDDAKYVLSTSDASASVNISEDHVRVYGLQVKRTISGNYRYGIVVNGTLTAGQNEIYLGDNIVQAVNSSAYNSGIGLGVAGDNRYARIYITNNIVFNFDNNIGIRIRGDSTGYIYNNTVFSARECFYNQTTLTVYAFNNIAQDCEIYGFRGTYGASGNNISNLNDAEGDDSKSLTSVSFLDAANYDFHLASDDTAAINAGTSTVFWDASAPVQYDIDYTARGAAFDIGADEVGQEFVSTICETNSAGGDCANRDYSRLFDWENLVESNLSASTTRVFSGWKTGTLNENNSLDVYVGGSDTGINVVVVATTTDQILVDGITGTSSPLIAASGTQFRYTGGTTNMWTVTGTGDSLGASPIAVAMIDGEWSASDTQAVSITGWTTDNDNYIRIYTADAARHNGVFSDSKYRLVSIDEPLNIVEDYAKVQGLQLVSTANGTWDAITNFDSYNDLGEFEYSSNLAVGYTNTQLGSGGVKFTNCRLVKAFNNIIYTTGFWLYGGIFFNCDLGTGYFYNNTIYNFGRGIEQDNGTVIAINNIIASSTDPFNGAFAAATTHNATDISDTPTGGANTLVNQVFSFVSTTANAEDFHLAESDAGARNAGFDYSSSSTLDVISSFSTDIDGALRNPDDLGWDIGADETAAKQYRSVGNDTASLGSTGTVTISSSTRTATFSAAQADNVGVGDVIQFGGAGYYDLAFITGRSSSTVYSVQAWDTRAPTATTSAAFNIYRAHLTLNDWETQTVENVNSGISDTVDDWVVLASDDLVASNTVQMIAAYASSNGDDEAVVVEGWATSEQNFIKIFTPVTSSEVGASQRHPGKWDDTKYNISVEDYFGVISIGQSLLSIRIDGLQLKETGVLDEAGEAHCGIQDNHGTHDNGEYYISNNLIYSDHGHSSITPDGPLGIDLPYGKNKMYVWNNIVKGFNVGIYTGGTEDSNISIHNNTIINNNYDGINIAGWPTSAYLNIKNNLVQSNGTSFDLGNVGAGFITSYGNNISSDATAPGDDSLQDTNVIFWDEANQDYHLAPNSPGIDQGTSSVSSIVTDDIDGKPIRTWDIGADDASVEFVSTVMETGGDFSTLSSWEAAIQSDLTTTGTAVLDATSSTGIFQSFALSSRLMTGQTSGATGQLVHLSTTTSAVMDQFLLVNISGAFVAGEQVGDGQGTTTLINGGNPAIAVARIDGVWTNEDINQVWLIGWTTERYNYVKIYTTESARHSGKWEETKYRIYTDADSGLILYDIKYAIVDGLQIEIGGSDDYRSGIYSTGAGGKRIITNNIIKSTNSSNIGNQGIEISAWNEAADYNIYNNIIYGYNTAGMYISLDPGSEINIYNNTIYDIGSVGIHSELVYPNAINNIVNNANVDYDGSFSASSSNNISSDATAPGTDSQTNTTVTFVDAANNDYHLMPENDDADGGGKNPAIDAGYDLTLSTSTGSIRSSIIYGADGQERYDAKWDIGALEGPTILYRSVGRHPYDLNSSAATVTISSTTAIATFSADLPANVGVGDVIQFGGDGYYDVAFIHSRISSSTYDVRDRYGRVPTATTTASVGVFRAHEYIADWTLNQANRVNSLINDTVDDLVLIPNQDLTASNTAHLVACYASTSEDYLPDADIIFFGWTTATSSYIKIYTPYLLDEVGESQRHEGIWNPQKYAVRTNIIDVFDVEISDVRIDGLQINADQSQAMSGLSFGNAITYRIEISNNLINGNNTSGASNYGLIFSNVVAGNRAKVINNVIFGWGAGLDSHAIYQEGSGWNLEIYNNTIYGNNNGIAVDSSAYVVAQNNVIFNNYTNDYNNSADFDIFSFNASDDATGDNAINLGSSTAIWDATFVDWQNYDFRIRDIASVLYDAGTTITLVTDDIAGNPRPYDDAFDIGAFEYSGATPKYRFSPGGTFKMKGTIKFK</sequence>
<evidence type="ECO:0008006" key="3">
    <source>
        <dbReference type="Google" id="ProtNLM"/>
    </source>
</evidence>
<name>A0A1F5SLT5_9BACT</name>
<accession>A0A1F5SLT5</accession>
<comment type="caution">
    <text evidence="1">The sequence shown here is derived from an EMBL/GenBank/DDBJ whole genome shotgun (WGS) entry which is preliminary data.</text>
</comment>
<dbReference type="SMART" id="SM00710">
    <property type="entry name" value="PbH1"/>
    <property type="match status" value="16"/>
</dbReference>
<dbReference type="EMBL" id="MFGB01000006">
    <property type="protein sequence ID" value="OGF27667.1"/>
    <property type="molecule type" value="Genomic_DNA"/>
</dbReference>